<organism evidence="2 3">
    <name type="scientific">Candidatus Marsarchaeota G1 archaeon BE_D</name>
    <dbReference type="NCBI Taxonomy" id="1978156"/>
    <lineage>
        <taxon>Archaea</taxon>
        <taxon>Candidatus Marsarchaeota</taxon>
        <taxon>Candidatus Marsarchaeota group 1</taxon>
    </lineage>
</organism>
<evidence type="ECO:0000256" key="1">
    <source>
        <dbReference type="SAM" id="Phobius"/>
    </source>
</evidence>
<reference evidence="2 3" key="1">
    <citation type="submission" date="2017-04" db="EMBL/GenBank/DDBJ databases">
        <title>Novel microbial lineages endemic to geothermal iron-oxide mats fill important gaps in the evolutionary history of Archaea.</title>
        <authorList>
            <person name="Jay Z.J."/>
            <person name="Beam J.P."/>
            <person name="Dlakic M."/>
            <person name="Rusch D.B."/>
            <person name="Kozubal M.A."/>
            <person name="Inskeep W.P."/>
        </authorList>
    </citation>
    <scope>NUCLEOTIDE SEQUENCE [LARGE SCALE GENOMIC DNA]</scope>
    <source>
        <strain evidence="2">BE_D</strain>
    </source>
</reference>
<gene>
    <name evidence="2" type="ORF">B9Q02_11520</name>
</gene>
<feature type="transmembrane region" description="Helical" evidence="1">
    <location>
        <begin position="12"/>
        <end position="35"/>
    </location>
</feature>
<dbReference type="AlphaFoldDB" id="A0A2R6A7Y8"/>
<evidence type="ECO:0000313" key="2">
    <source>
        <dbReference type="EMBL" id="PSN82582.1"/>
    </source>
</evidence>
<protein>
    <submittedName>
        <fullName evidence="2">Uncharacterized protein</fullName>
    </submittedName>
</protein>
<proteinExistence type="predicted"/>
<dbReference type="EMBL" id="NEXD01000144">
    <property type="protein sequence ID" value="PSN82582.1"/>
    <property type="molecule type" value="Genomic_DNA"/>
</dbReference>
<keyword evidence="1" id="KW-0812">Transmembrane</keyword>
<dbReference type="Proteomes" id="UP000240569">
    <property type="component" value="Unassembled WGS sequence"/>
</dbReference>
<sequence>MKNKHIYLLSQRFYLGYTLIPFIALTVKIMSLKFIESEGLVHQLFELKILICILKNRVGNLGQLL</sequence>
<name>A0A2R6A7Y8_9ARCH</name>
<accession>A0A2R6A7Y8</accession>
<comment type="caution">
    <text evidence="2">The sequence shown here is derived from an EMBL/GenBank/DDBJ whole genome shotgun (WGS) entry which is preliminary data.</text>
</comment>
<keyword evidence="1" id="KW-0472">Membrane</keyword>
<evidence type="ECO:0000313" key="3">
    <source>
        <dbReference type="Proteomes" id="UP000240569"/>
    </source>
</evidence>
<keyword evidence="1" id="KW-1133">Transmembrane helix</keyword>